<dbReference type="EMBL" id="ML210482">
    <property type="protein sequence ID" value="TFK17635.1"/>
    <property type="molecule type" value="Genomic_DNA"/>
</dbReference>
<evidence type="ECO:0000259" key="2">
    <source>
        <dbReference type="Pfam" id="PF10469"/>
    </source>
</evidence>
<organism evidence="3 4">
    <name type="scientific">Coprinopsis marcescibilis</name>
    <name type="common">Agaric fungus</name>
    <name type="synonym">Psathyrella marcescibilis</name>
    <dbReference type="NCBI Taxonomy" id="230819"/>
    <lineage>
        <taxon>Eukaryota</taxon>
        <taxon>Fungi</taxon>
        <taxon>Dikarya</taxon>
        <taxon>Basidiomycota</taxon>
        <taxon>Agaricomycotina</taxon>
        <taxon>Agaricomycetes</taxon>
        <taxon>Agaricomycetidae</taxon>
        <taxon>Agaricales</taxon>
        <taxon>Agaricineae</taxon>
        <taxon>Psathyrellaceae</taxon>
        <taxon>Coprinopsis</taxon>
    </lineage>
</organism>
<dbReference type="GO" id="GO:0006307">
    <property type="term" value="P:DNA alkylation repair"/>
    <property type="evidence" value="ECO:0007669"/>
    <property type="project" value="InterPro"/>
</dbReference>
<dbReference type="PANTHER" id="PTHR13360:SF1">
    <property type="entry name" value="ACTIVATING SIGNAL COINTEGRATOR 1 COMPLEX SUBUNIT 1"/>
    <property type="match status" value="1"/>
</dbReference>
<name>A0A5C3KC31_COPMA</name>
<gene>
    <name evidence="3" type="ORF">FA15DRAFT_675940</name>
</gene>
<reference evidence="3 4" key="1">
    <citation type="journal article" date="2019" name="Nat. Ecol. Evol.">
        <title>Megaphylogeny resolves global patterns of mushroom evolution.</title>
        <authorList>
            <person name="Varga T."/>
            <person name="Krizsan K."/>
            <person name="Foldi C."/>
            <person name="Dima B."/>
            <person name="Sanchez-Garcia M."/>
            <person name="Sanchez-Ramirez S."/>
            <person name="Szollosi G.J."/>
            <person name="Szarkandi J.G."/>
            <person name="Papp V."/>
            <person name="Albert L."/>
            <person name="Andreopoulos W."/>
            <person name="Angelini C."/>
            <person name="Antonin V."/>
            <person name="Barry K.W."/>
            <person name="Bougher N.L."/>
            <person name="Buchanan P."/>
            <person name="Buyck B."/>
            <person name="Bense V."/>
            <person name="Catcheside P."/>
            <person name="Chovatia M."/>
            <person name="Cooper J."/>
            <person name="Damon W."/>
            <person name="Desjardin D."/>
            <person name="Finy P."/>
            <person name="Geml J."/>
            <person name="Haridas S."/>
            <person name="Hughes K."/>
            <person name="Justo A."/>
            <person name="Karasinski D."/>
            <person name="Kautmanova I."/>
            <person name="Kiss B."/>
            <person name="Kocsube S."/>
            <person name="Kotiranta H."/>
            <person name="LaButti K.M."/>
            <person name="Lechner B.E."/>
            <person name="Liimatainen K."/>
            <person name="Lipzen A."/>
            <person name="Lukacs Z."/>
            <person name="Mihaltcheva S."/>
            <person name="Morgado L.N."/>
            <person name="Niskanen T."/>
            <person name="Noordeloos M.E."/>
            <person name="Ohm R.A."/>
            <person name="Ortiz-Santana B."/>
            <person name="Ovrebo C."/>
            <person name="Racz N."/>
            <person name="Riley R."/>
            <person name="Savchenko A."/>
            <person name="Shiryaev A."/>
            <person name="Soop K."/>
            <person name="Spirin V."/>
            <person name="Szebenyi C."/>
            <person name="Tomsovsky M."/>
            <person name="Tulloss R.E."/>
            <person name="Uehling J."/>
            <person name="Grigoriev I.V."/>
            <person name="Vagvolgyi C."/>
            <person name="Papp T."/>
            <person name="Martin F.M."/>
            <person name="Miettinen O."/>
            <person name="Hibbett D.S."/>
            <person name="Nagy L.G."/>
        </authorList>
    </citation>
    <scope>NUCLEOTIDE SEQUENCE [LARGE SCALE GENOMIC DNA]</scope>
    <source>
        <strain evidence="3 4">CBS 121175</strain>
    </source>
</reference>
<dbReference type="GO" id="GO:0005634">
    <property type="term" value="C:nucleus"/>
    <property type="evidence" value="ECO:0007669"/>
    <property type="project" value="TreeGrafter"/>
</dbReference>
<dbReference type="AlphaFoldDB" id="A0A5C3KC31"/>
<dbReference type="Gene3D" id="3.90.1140.10">
    <property type="entry name" value="Cyclic phosphodiesterase"/>
    <property type="match status" value="1"/>
</dbReference>
<accession>A0A5C3KC31</accession>
<dbReference type="InterPro" id="IPR019510">
    <property type="entry name" value="AKAP7-like_phosphoesterase"/>
</dbReference>
<protein>
    <recommendedName>
        <fullName evidence="2">A-kinase anchor protein 7-like phosphoesterase domain-containing protein</fullName>
    </recommendedName>
</protein>
<feature type="compositionally biased region" description="Polar residues" evidence="1">
    <location>
        <begin position="53"/>
        <end position="70"/>
    </location>
</feature>
<feature type="compositionally biased region" description="Polar residues" evidence="1">
    <location>
        <begin position="15"/>
        <end position="25"/>
    </location>
</feature>
<evidence type="ECO:0000313" key="4">
    <source>
        <dbReference type="Proteomes" id="UP000307440"/>
    </source>
</evidence>
<keyword evidence="4" id="KW-1185">Reference proteome</keyword>
<evidence type="ECO:0000256" key="1">
    <source>
        <dbReference type="SAM" id="MobiDB-lite"/>
    </source>
</evidence>
<dbReference type="InterPro" id="IPR009210">
    <property type="entry name" value="ASCC1"/>
</dbReference>
<feature type="compositionally biased region" description="Gly residues" evidence="1">
    <location>
        <begin position="39"/>
        <end position="51"/>
    </location>
</feature>
<feature type="region of interest" description="Disordered" evidence="1">
    <location>
        <begin position="1"/>
        <end position="103"/>
    </location>
</feature>
<dbReference type="OrthoDB" id="277832at2759"/>
<dbReference type="Proteomes" id="UP000307440">
    <property type="component" value="Unassembled WGS sequence"/>
</dbReference>
<proteinExistence type="predicted"/>
<dbReference type="Pfam" id="PF10469">
    <property type="entry name" value="AKAP7_NLS"/>
    <property type="match status" value="1"/>
</dbReference>
<dbReference type="GO" id="GO:0006355">
    <property type="term" value="P:regulation of DNA-templated transcription"/>
    <property type="evidence" value="ECO:0007669"/>
    <property type="project" value="TreeGrafter"/>
</dbReference>
<dbReference type="PANTHER" id="PTHR13360">
    <property type="entry name" value="ACTIVATING SIGNAL COINTEGRATOR 1 COMPLEX SUBUNIT 1"/>
    <property type="match status" value="1"/>
</dbReference>
<feature type="domain" description="A-kinase anchor protein 7-like phosphoesterase" evidence="2">
    <location>
        <begin position="107"/>
        <end position="307"/>
    </location>
</feature>
<evidence type="ECO:0000313" key="3">
    <source>
        <dbReference type="EMBL" id="TFK17635.1"/>
    </source>
</evidence>
<dbReference type="STRING" id="230819.A0A5C3KC31"/>
<sequence length="415" mass="44723">MSAPNANNEPAADSAVQSQPTWTNPHRSHRPRGDSRGGVPRGGGHGTGRGTGILTSTLSQHINDAQSANSLRGRGRGRGGWRGRGGSERGRGRGGGGGGFRSDVARPTHFLALPLQTHSTLRTRIGNFQSALLQHSPPITGLDPSIVIDPRRLHLTLGVMALVHPGEEADAPSAEGREGLQPKKTTDDALALLRSLQPRISQLLLESGGGEGVKVLLEVLDVFPPGATTGANVLYLGPEMAGIDNLRHRSSNAISSSREDKRSWKERLWTVSNFVHQEFKKAGYIVEKRPLKLHCTILNASHRKPKRRLPFSYEDILNSSARATIEAIAQERVEPSTVAVSDDVSSQLAQVTEVLASTSISSPANRHPVDDRRGSPLSVDFGVYDVNDIQLWVMGSRGRNNEYVNLGGIKLEPVT</sequence>